<dbReference type="Proteomes" id="UP001197974">
    <property type="component" value="Plasmid unnamed1"/>
</dbReference>
<dbReference type="EMBL" id="CP129014">
    <property type="protein sequence ID" value="WLR44459.1"/>
    <property type="molecule type" value="Genomic_DNA"/>
</dbReference>
<feature type="domain" description="Teneurin-like YD-shell" evidence="5">
    <location>
        <begin position="1086"/>
        <end position="1474"/>
    </location>
</feature>
<evidence type="ECO:0000259" key="5">
    <source>
        <dbReference type="Pfam" id="PF25023"/>
    </source>
</evidence>
<feature type="domain" description="DUF6531" evidence="4">
    <location>
        <begin position="290"/>
        <end position="366"/>
    </location>
</feature>
<dbReference type="Pfam" id="PF25023">
    <property type="entry name" value="TEN_YD-shell"/>
    <property type="match status" value="3"/>
</dbReference>
<dbReference type="InterPro" id="IPR026834">
    <property type="entry name" value="LHH"/>
</dbReference>
<dbReference type="NCBIfam" id="TIGR03696">
    <property type="entry name" value="Rhs_assc_core"/>
    <property type="match status" value="1"/>
</dbReference>
<evidence type="ECO:0000256" key="2">
    <source>
        <dbReference type="SAM" id="MobiDB-lite"/>
    </source>
</evidence>
<sequence length="1717" mass="194989">MLQFEEGSENNIYIRGKHLGEYYYSTYSYQKKVAVDTFDNQNNIEKLSGVTLKDGKIILSPSSKTGSFEYKTVSLAGDISTIHLNPKAALVGGTDITYYASANGGMTWEQIEPSKTSALAHTGQDLKIKAILTSSTAGDTPIIDSWEPEVVYVNSKGQSFDVKLIDEPEKLTATPNVNYMTQLRWEPSTTSDVTYQVYRSKEKNFTLSDETLLAEEIKESYWNDFNLNYGQKFYYKVVAVKDFNGQHRLSLPSNEAWSKVVAQNEIDKRLGLQDYWGYSTFQTAQGDGYINISSGNLVYQTTDFVTLSPHLAMVMRRSFNSQSTTKTSLGYGWDFSFNTALLKEYDLQGKDIGLILKDGDGSLHRFKKNSNGTYDTPKGIHMKLTQNKDGSIEIIRKDQTLYHFDEQLKLTSLSEPNGNQLVFTYDKKRGNIIEVKNSVGDATALSYDERDRLIKVVDHAGREYHFAYDNESDRLFKTSQIVDGSKEYAEEYLYDSTSGNLENIVDAKSYETKMEYQGEKISKVTDPISEYSTFSFQDGKTTVTSDKGKTVTFMYNSNGNVTSKSNPLNQTIYYEYTEDMLVNHMYYDNVVNGQKKTLHHRYTYDDRGNILTMTDPLGNVTKYQDYNDRNLVGKVTEPIKNGVTATTTYKYDDKGNLVKEIDPEGRTVSYTYDDDGKQKTMINEFGQMTSYTYDSKGRVKKIIEPLGKVTEFLLYDKQGNPTRIKDANGNVTISEYDLLDRLVQTTDAKGNKHKRTYDLNHNLLDTTNAKGEVTEFKYDEVGRLEKTIHPNGDTEEISYTYTSNNNEKIITKDGEGRSITKHYDAIGQLIKEEAAGTVTTYEYDLVGNMTKVTDGEGREVRSVYDELNRQTRVITDPSGKNIVTSNLYDLNGNILQSTDGEGHQTNYEYDRINRLKKVTQKTGGESLTTSYVYDLKEGDYVKNKVIDSMGREKVTYLNALGRVYKEVDDGNTSDSKKMTKMFKYDANGNLVETTHNDGSIVKQEYNELNQLIKDDYGTGHWTSYEYDINGNRTKMVNTQDGKTIISSYAYDTKGRLKQEVQDGSEISYKYDKSDNVIELSYPMEEGDQQKNIEYKYDGYNRLTSILVEGNTAQEYSYNRSGQVDTIKNFLEFDTKGSNYTLIDYSYNSTGLTESISYKKQGHIKLEQFDMSYDKRGYVINETIFSDYDKGKTVKKTYQYDEVGRLKKSTIDDKTTTYTYDAVGNRTAMKEGSDAFTYTYNQFNQLEKTKKNGNAHASYTYDERGNQKVETIKKEIDGSWKDVQTSYTYNLANELTKVETITPGKDTSVTKSFYNGDGQRIRRDVDGLITKYYYYDEEILYSTDKDNKKVTENILNPSGFIAASKRFDGIYKNNFFFYHYDIRGSVTNIIDSDAKRVKGYEYDDFGKPKEAGDKTFINDVKFTGSVHDASTGLYYMNARYYSSDTGRFISQDTYKGTAFDPWTQHLYTYTTNNPVNYVDPTGHIHVYMIDSGMGYAKAIGHRSKSVKPDSGSKKTDSSRGKANPKKNNKTKPSTKKSKKKSFWGKVSNVAHKTLDVAGYAPGLGQIAAGVDAALYAVEGDYKNAALSASGMIPGVKYAKGAAKGLRFASDGRKYWNKVTTFRGKKVYQRDDLINPNIIDKRGRTNSERMKKGLAPLGPDGKSINLHHTTQRNDSSIAEVTQTFHKENSSVIHINPNTTPSGIDRKEFDSFRRNYWKNR</sequence>
<protein>
    <submittedName>
        <fullName evidence="6">HNH/ENDO VII family nuclease</fullName>
    </submittedName>
</protein>
<dbReference type="InterPro" id="IPR022385">
    <property type="entry name" value="Rhs_assc_core"/>
</dbReference>
<dbReference type="InterPro" id="IPR031325">
    <property type="entry name" value="RHS_repeat"/>
</dbReference>
<evidence type="ECO:0000313" key="7">
    <source>
        <dbReference type="Proteomes" id="UP001197974"/>
    </source>
</evidence>
<dbReference type="PANTHER" id="PTHR32305:SF15">
    <property type="entry name" value="PROTEIN RHSA-RELATED"/>
    <property type="match status" value="1"/>
</dbReference>
<dbReference type="PANTHER" id="PTHR32305">
    <property type="match status" value="1"/>
</dbReference>
<feature type="domain" description="Teneurin-like YD-shell" evidence="5">
    <location>
        <begin position="961"/>
        <end position="1077"/>
    </location>
</feature>
<feature type="compositionally biased region" description="Basic residues" evidence="2">
    <location>
        <begin position="1521"/>
        <end position="1541"/>
    </location>
</feature>
<keyword evidence="6" id="KW-0614">Plasmid</keyword>
<keyword evidence="7" id="KW-1185">Reference proteome</keyword>
<dbReference type="Pfam" id="PF14411">
    <property type="entry name" value="LHH"/>
    <property type="match status" value="1"/>
</dbReference>
<dbReference type="InterPro" id="IPR050708">
    <property type="entry name" value="T6SS_VgrG/RHS"/>
</dbReference>
<feature type="compositionally biased region" description="Basic and acidic residues" evidence="2">
    <location>
        <begin position="1505"/>
        <end position="1518"/>
    </location>
</feature>
<dbReference type="Pfam" id="PF20148">
    <property type="entry name" value="DUF6531"/>
    <property type="match status" value="1"/>
</dbReference>
<evidence type="ECO:0000259" key="4">
    <source>
        <dbReference type="Pfam" id="PF20148"/>
    </source>
</evidence>
<feature type="region of interest" description="Disordered" evidence="2">
    <location>
        <begin position="1499"/>
        <end position="1541"/>
    </location>
</feature>
<dbReference type="Gene3D" id="2.60.40.10">
    <property type="entry name" value="Immunoglobulins"/>
    <property type="match status" value="1"/>
</dbReference>
<reference evidence="6 7" key="1">
    <citation type="submission" date="2023-06" db="EMBL/GenBank/DDBJ databases">
        <title>Five Gram-positive bacteria isolated from mangrove sediments in Shenzhen, Guangdong, China.</title>
        <authorList>
            <person name="Yu S."/>
            <person name="Zheng W."/>
            <person name="Huang Y."/>
        </authorList>
    </citation>
    <scope>NUCLEOTIDE SEQUENCE [LARGE SCALE GENOMIC DNA]</scope>
    <source>
        <strain evidence="6 7">SaN35-3</strain>
        <plasmid evidence="6 7">unnamed1</plasmid>
    </source>
</reference>
<evidence type="ECO:0000313" key="6">
    <source>
        <dbReference type="EMBL" id="WLR44459.1"/>
    </source>
</evidence>
<dbReference type="NCBIfam" id="TIGR01643">
    <property type="entry name" value="YD_repeat_2x"/>
    <property type="match status" value="5"/>
</dbReference>
<keyword evidence="1" id="KW-0677">Repeat</keyword>
<dbReference type="RefSeq" id="WP_306020969.1">
    <property type="nucleotide sequence ID" value="NZ_CP129014.1"/>
</dbReference>
<proteinExistence type="predicted"/>
<dbReference type="InterPro" id="IPR056823">
    <property type="entry name" value="TEN-like_YD-shell"/>
</dbReference>
<name>A0ABY9K0B7_9BACI</name>
<evidence type="ECO:0000259" key="3">
    <source>
        <dbReference type="Pfam" id="PF14411"/>
    </source>
</evidence>
<dbReference type="InterPro" id="IPR045351">
    <property type="entry name" value="DUF6531"/>
</dbReference>
<gene>
    <name evidence="6" type="ORF">LC087_18940</name>
</gene>
<geneLocation type="plasmid" evidence="6 7">
    <name>unnamed1</name>
</geneLocation>
<dbReference type="InterPro" id="IPR013783">
    <property type="entry name" value="Ig-like_fold"/>
</dbReference>
<feature type="domain" description="LHH" evidence="3">
    <location>
        <begin position="1643"/>
        <end position="1717"/>
    </location>
</feature>
<dbReference type="InterPro" id="IPR006530">
    <property type="entry name" value="YD"/>
</dbReference>
<dbReference type="Gene3D" id="2.180.10.10">
    <property type="entry name" value="RHS repeat-associated core"/>
    <property type="match status" value="4"/>
</dbReference>
<dbReference type="Pfam" id="PF05593">
    <property type="entry name" value="RHS_repeat"/>
    <property type="match status" value="2"/>
</dbReference>
<accession>A0ABY9K0B7</accession>
<feature type="domain" description="Teneurin-like YD-shell" evidence="5">
    <location>
        <begin position="688"/>
        <end position="874"/>
    </location>
</feature>
<evidence type="ECO:0000256" key="1">
    <source>
        <dbReference type="ARBA" id="ARBA00022737"/>
    </source>
</evidence>
<dbReference type="CDD" id="cd20745">
    <property type="entry name" value="FIX_RhsA_AHH_HNH-like"/>
    <property type="match status" value="1"/>
</dbReference>
<organism evidence="6 7">
    <name type="scientific">Bacillus carboniphilus</name>
    <dbReference type="NCBI Taxonomy" id="86663"/>
    <lineage>
        <taxon>Bacteria</taxon>
        <taxon>Bacillati</taxon>
        <taxon>Bacillota</taxon>
        <taxon>Bacilli</taxon>
        <taxon>Bacillales</taxon>
        <taxon>Bacillaceae</taxon>
        <taxon>Bacillus</taxon>
    </lineage>
</organism>